<reference evidence="1 2" key="1">
    <citation type="journal article" date="2019" name="Emerg. Microbes Infect.">
        <title>Comprehensive subspecies identification of 175 nontuberculous mycobacteria species based on 7547 genomic profiles.</title>
        <authorList>
            <person name="Matsumoto Y."/>
            <person name="Kinjo T."/>
            <person name="Motooka D."/>
            <person name="Nabeya D."/>
            <person name="Jung N."/>
            <person name="Uechi K."/>
            <person name="Horii T."/>
            <person name="Iida T."/>
            <person name="Fujita J."/>
            <person name="Nakamura S."/>
        </authorList>
    </citation>
    <scope>NUCLEOTIDE SEQUENCE [LARGE SCALE GENOMIC DNA]</scope>
    <source>
        <strain evidence="1 2">JCM 16367</strain>
    </source>
</reference>
<gene>
    <name evidence="1" type="ORF">MNVI_00070</name>
</gene>
<name>A0A7I7P7Q0_9MYCO</name>
<organism evidence="1 2">
    <name type="scientific">Mycobacterium noviomagense</name>
    <dbReference type="NCBI Taxonomy" id="459858"/>
    <lineage>
        <taxon>Bacteria</taxon>
        <taxon>Bacillati</taxon>
        <taxon>Actinomycetota</taxon>
        <taxon>Actinomycetes</taxon>
        <taxon>Mycobacteriales</taxon>
        <taxon>Mycobacteriaceae</taxon>
        <taxon>Mycobacterium</taxon>
    </lineage>
</organism>
<dbReference type="Proteomes" id="UP000466894">
    <property type="component" value="Chromosome"/>
</dbReference>
<dbReference type="KEGG" id="mnv:MNVI_00070"/>
<sequence length="77" mass="8614">MLAQPLPAIGILGESHHRARYREWSRFQPAGEHAVAVEQDLVVGERAAVNGCLRERGDEVVLWTSPTLCKQLVEVHE</sequence>
<evidence type="ECO:0000313" key="2">
    <source>
        <dbReference type="Proteomes" id="UP000466894"/>
    </source>
</evidence>
<proteinExistence type="predicted"/>
<evidence type="ECO:0000313" key="1">
    <source>
        <dbReference type="EMBL" id="BBY04689.1"/>
    </source>
</evidence>
<dbReference type="AlphaFoldDB" id="A0A7I7P7Q0"/>
<protein>
    <submittedName>
        <fullName evidence="1">Uncharacterized protein</fullName>
    </submittedName>
</protein>
<accession>A0A7I7P7Q0</accession>
<dbReference type="EMBL" id="AP022583">
    <property type="protein sequence ID" value="BBY04689.1"/>
    <property type="molecule type" value="Genomic_DNA"/>
</dbReference>